<evidence type="ECO:0000313" key="6">
    <source>
        <dbReference type="EMBL" id="MBK1792623.1"/>
    </source>
</evidence>
<evidence type="ECO:0000259" key="5">
    <source>
        <dbReference type="Pfam" id="PF13229"/>
    </source>
</evidence>
<dbReference type="EMBL" id="JAENIM010000046">
    <property type="protein sequence ID" value="MBK1792623.1"/>
    <property type="molecule type" value="Genomic_DNA"/>
</dbReference>
<feature type="coiled-coil region" evidence="2">
    <location>
        <begin position="91"/>
        <end position="118"/>
    </location>
</feature>
<dbReference type="Gene3D" id="2.160.20.10">
    <property type="entry name" value="Single-stranded right-handed beta-helix, Pectin lyase-like"/>
    <property type="match status" value="1"/>
</dbReference>
<accession>A0A8J7MGY3</accession>
<dbReference type="PANTHER" id="PTHR22990">
    <property type="entry name" value="F-BOX ONLY PROTEIN"/>
    <property type="match status" value="1"/>
</dbReference>
<evidence type="ECO:0000256" key="1">
    <source>
        <dbReference type="ARBA" id="ARBA00022737"/>
    </source>
</evidence>
<dbReference type="InterPro" id="IPR011050">
    <property type="entry name" value="Pectin_lyase_fold/virulence"/>
</dbReference>
<organism evidence="6 7">
    <name type="scientific">Persicirhabdus sediminis</name>
    <dbReference type="NCBI Taxonomy" id="454144"/>
    <lineage>
        <taxon>Bacteria</taxon>
        <taxon>Pseudomonadati</taxon>
        <taxon>Verrucomicrobiota</taxon>
        <taxon>Verrucomicrobiia</taxon>
        <taxon>Verrucomicrobiales</taxon>
        <taxon>Verrucomicrobiaceae</taxon>
        <taxon>Persicirhabdus</taxon>
    </lineage>
</organism>
<evidence type="ECO:0000256" key="2">
    <source>
        <dbReference type="SAM" id="Coils"/>
    </source>
</evidence>
<keyword evidence="2" id="KW-0175">Coiled coil</keyword>
<proteinExistence type="predicted"/>
<feature type="domain" description="Right handed beta helix" evidence="5">
    <location>
        <begin position="421"/>
        <end position="531"/>
    </location>
</feature>
<dbReference type="InterPro" id="IPR051550">
    <property type="entry name" value="SCF-Subunits/Alg-Epimerases"/>
</dbReference>
<reference evidence="6" key="1">
    <citation type="submission" date="2021-01" db="EMBL/GenBank/DDBJ databases">
        <title>Modified the classification status of verrucomicrobia.</title>
        <authorList>
            <person name="Feng X."/>
        </authorList>
    </citation>
    <scope>NUCLEOTIDE SEQUENCE</scope>
    <source>
        <strain evidence="6">_KCTC 22039</strain>
    </source>
</reference>
<dbReference type="InterPro" id="IPR006626">
    <property type="entry name" value="PbH1"/>
</dbReference>
<feature type="region of interest" description="Disordered" evidence="3">
    <location>
        <begin position="547"/>
        <end position="583"/>
    </location>
</feature>
<dbReference type="RefSeq" id="WP_200312634.1">
    <property type="nucleotide sequence ID" value="NZ_JAENIM010000046.1"/>
</dbReference>
<evidence type="ECO:0000256" key="4">
    <source>
        <dbReference type="SAM" id="Phobius"/>
    </source>
</evidence>
<dbReference type="InterPro" id="IPR012334">
    <property type="entry name" value="Pectin_lyas_fold"/>
</dbReference>
<keyword evidence="4" id="KW-0472">Membrane</keyword>
<evidence type="ECO:0000256" key="3">
    <source>
        <dbReference type="SAM" id="MobiDB-lite"/>
    </source>
</evidence>
<evidence type="ECO:0000313" key="7">
    <source>
        <dbReference type="Proteomes" id="UP000624703"/>
    </source>
</evidence>
<dbReference type="SMART" id="SM00710">
    <property type="entry name" value="PbH1"/>
    <property type="match status" value="4"/>
</dbReference>
<keyword evidence="1" id="KW-0677">Repeat</keyword>
<dbReference type="Proteomes" id="UP000624703">
    <property type="component" value="Unassembled WGS sequence"/>
</dbReference>
<gene>
    <name evidence="6" type="ORF">JIN82_15770</name>
</gene>
<keyword evidence="7" id="KW-1185">Reference proteome</keyword>
<sequence>MKDDKESTNEQADESKARLRWGRILAVSLLASGGSAGVYYHLDEEHKQKMKLVQQRHVDFDLRLWKRELEANFEAKNVVAVDSQLADSTMMLVSEDELADWQNQLAQLKEEIRLTQLAGLVEQAELAIEKRKFDQARELVAEAGDFAQDGELDVVIAMIEQSQLEYNFNNLLAGADRYAESGQLESAIDELDKANELIPDVDGVAVKRQLWQFQLQIVEQRREKSRELYEKATAMDEGIYSEKLLELLELAVEQDPKHLAAVELLKKASDYPKIFRVPAEVKTITLALDQAKDGDEIHLAEGIYKESLWVKNGVKIVGAGMDKTVIEYSGLYGSVMTISSQQEVQLTGLILRHNDREPDTVDQYSVLVVGGGRLSASKVKAFDSAGHGVLVCRGGEVRMSQCEMTNNLWNGVSCEDAGSQLVVDRCKVRSNQRHGVEIWNGGAGEVQLSYIEENRLAGVLAMDAPRAKIYRNTVAENGDVGVMVSAVVDCQLDLNAVNKNGLTGIVVAGAATRIKCDKNRANQNGELGIWFQPGVRVRSFSGNNAQGNALGQVRAPMSRAKKPAAADRRDDLRERPKAIPVEE</sequence>
<keyword evidence="4" id="KW-0812">Transmembrane</keyword>
<dbReference type="InterPro" id="IPR039448">
    <property type="entry name" value="Beta_helix"/>
</dbReference>
<dbReference type="AlphaFoldDB" id="A0A8J7MGY3"/>
<dbReference type="SUPFAM" id="SSF51126">
    <property type="entry name" value="Pectin lyase-like"/>
    <property type="match status" value="1"/>
</dbReference>
<name>A0A8J7MGY3_9BACT</name>
<keyword evidence="4" id="KW-1133">Transmembrane helix</keyword>
<dbReference type="Pfam" id="PF13229">
    <property type="entry name" value="Beta_helix"/>
    <property type="match status" value="1"/>
</dbReference>
<feature type="transmembrane region" description="Helical" evidence="4">
    <location>
        <begin position="21"/>
        <end position="42"/>
    </location>
</feature>
<dbReference type="GO" id="GO:0006511">
    <property type="term" value="P:ubiquitin-dependent protein catabolic process"/>
    <property type="evidence" value="ECO:0007669"/>
    <property type="project" value="TreeGrafter"/>
</dbReference>
<dbReference type="PANTHER" id="PTHR22990:SF15">
    <property type="entry name" value="F-BOX ONLY PROTEIN 10"/>
    <property type="match status" value="1"/>
</dbReference>
<feature type="compositionally biased region" description="Basic and acidic residues" evidence="3">
    <location>
        <begin position="564"/>
        <end position="577"/>
    </location>
</feature>
<comment type="caution">
    <text evidence="6">The sequence shown here is derived from an EMBL/GenBank/DDBJ whole genome shotgun (WGS) entry which is preliminary data.</text>
</comment>
<protein>
    <submittedName>
        <fullName evidence="6">Right-handed parallel beta-helix repeat-containing protein</fullName>
    </submittedName>
</protein>